<organism evidence="1 2">
    <name type="scientific">Candida viswanathii</name>
    <dbReference type="NCBI Taxonomy" id="5486"/>
    <lineage>
        <taxon>Eukaryota</taxon>
        <taxon>Fungi</taxon>
        <taxon>Dikarya</taxon>
        <taxon>Ascomycota</taxon>
        <taxon>Saccharomycotina</taxon>
        <taxon>Pichiomycetes</taxon>
        <taxon>Debaryomycetaceae</taxon>
        <taxon>Candida/Lodderomyces clade</taxon>
        <taxon>Candida</taxon>
    </lineage>
</organism>
<reference evidence="1 2" key="1">
    <citation type="submission" date="2018-06" db="EMBL/GenBank/DDBJ databases">
        <title>Whole genome sequencing of Candida tropicalis (genome annotated by CSBL at Korea University).</title>
        <authorList>
            <person name="Ahn J."/>
        </authorList>
    </citation>
    <scope>NUCLEOTIDE SEQUENCE [LARGE SCALE GENOMIC DNA]</scope>
    <source>
        <strain evidence="1 2">ATCC 20962</strain>
    </source>
</reference>
<dbReference type="Proteomes" id="UP000253472">
    <property type="component" value="Unassembled WGS sequence"/>
</dbReference>
<accession>A0A367XW68</accession>
<dbReference type="AlphaFoldDB" id="A0A367XW68"/>
<dbReference type="OrthoDB" id="4026349at2759"/>
<dbReference type="EMBL" id="QLNQ01000028">
    <property type="protein sequence ID" value="RCK57866.1"/>
    <property type="molecule type" value="Genomic_DNA"/>
</dbReference>
<keyword evidence="2" id="KW-1185">Reference proteome</keyword>
<protein>
    <submittedName>
        <fullName evidence="1">Uncharacterized protein</fullName>
    </submittedName>
</protein>
<name>A0A367XW68_9ASCO</name>
<sequence>MKYPKREINSEPFKSQLDIIEKITIEIKHLSNNPIFKYNHRYSTNNATTPTLTPLHHNNYNNRYNNNTSQYVNNYNNTIFAPPVQSEYLKTDGRVNDGDKLLLDKLFDPFKPVELVGGGAYGSMNNNIWSSRNNNGSNGNCIY</sequence>
<proteinExistence type="predicted"/>
<evidence type="ECO:0000313" key="2">
    <source>
        <dbReference type="Proteomes" id="UP000253472"/>
    </source>
</evidence>
<gene>
    <name evidence="1" type="ORF">Cantr_06729</name>
</gene>
<comment type="caution">
    <text evidence="1">The sequence shown here is derived from an EMBL/GenBank/DDBJ whole genome shotgun (WGS) entry which is preliminary data.</text>
</comment>
<evidence type="ECO:0000313" key="1">
    <source>
        <dbReference type="EMBL" id="RCK57866.1"/>
    </source>
</evidence>